<accession>A0ABW8W2P7</accession>
<name>A0ABW8W2P7_9PSED</name>
<keyword evidence="2" id="KW-1185">Reference proteome</keyword>
<gene>
    <name evidence="1" type="ORF">ACJ8NA_12870</name>
</gene>
<reference evidence="1 2" key="1">
    <citation type="submission" date="2024-12" db="EMBL/GenBank/DDBJ databases">
        <title>Pseudomonas species isolated from Lotus nodules promote plant growth.</title>
        <authorList>
            <person name="Yu Y.-H."/>
            <person name="Kurtenbach J."/>
            <person name="Crosbie D."/>
            <person name="Brachmann A."/>
            <person name="Marin M."/>
        </authorList>
    </citation>
    <scope>NUCLEOTIDE SEQUENCE [LARGE SCALE GENOMIC DNA]</scope>
    <source>
        <strain evidence="1 2">PLb11B</strain>
    </source>
</reference>
<dbReference type="Proteomes" id="UP001628646">
    <property type="component" value="Unassembled WGS sequence"/>
</dbReference>
<comment type="caution">
    <text evidence="1">The sequence shown here is derived from an EMBL/GenBank/DDBJ whole genome shotgun (WGS) entry which is preliminary data.</text>
</comment>
<proteinExistence type="predicted"/>
<dbReference type="EMBL" id="JBJNUY010000005">
    <property type="protein sequence ID" value="MFL8999543.1"/>
    <property type="molecule type" value="Genomic_DNA"/>
</dbReference>
<organism evidence="1 2">
    <name type="scientific">Pseudomonas azerbaijanorientalis</name>
    <dbReference type="NCBI Taxonomy" id="2842350"/>
    <lineage>
        <taxon>Bacteria</taxon>
        <taxon>Pseudomonadati</taxon>
        <taxon>Pseudomonadota</taxon>
        <taxon>Gammaproteobacteria</taxon>
        <taxon>Pseudomonadales</taxon>
        <taxon>Pseudomonadaceae</taxon>
        <taxon>Pseudomonas</taxon>
    </lineage>
</organism>
<evidence type="ECO:0000313" key="1">
    <source>
        <dbReference type="EMBL" id="MFL8999543.1"/>
    </source>
</evidence>
<protein>
    <submittedName>
        <fullName evidence="1">Uncharacterized protein</fullName>
    </submittedName>
</protein>
<sequence length="199" mass="22426">MPTENRKAYHVGEGSEGEHVITFACSSAQARREGGNELNLTFEEVSFCRRAPWADEFAGQPFIPAKAYHDQGWWLYCNNCETQLYEDAEDEDGNPLQIVYAGRHAYCDQDCKDSRDKLIADANAKGDAFKEKVLAERPDLTFGEFSIGYPHITMSATFKFPGCQYGGSVRDQEDSGELHWYIAQGDKAAWDLYQRGRAA</sequence>
<dbReference type="RefSeq" id="WP_407800272.1">
    <property type="nucleotide sequence ID" value="NZ_JBJNUX010000004.1"/>
</dbReference>
<evidence type="ECO:0000313" key="2">
    <source>
        <dbReference type="Proteomes" id="UP001628646"/>
    </source>
</evidence>